<dbReference type="CDD" id="cd00009">
    <property type="entry name" value="AAA"/>
    <property type="match status" value="1"/>
</dbReference>
<evidence type="ECO:0000313" key="15">
    <source>
        <dbReference type="Proteomes" id="UP000007881"/>
    </source>
</evidence>
<feature type="domain" description="AAA+ ATPase" evidence="12">
    <location>
        <begin position="178"/>
        <end position="308"/>
    </location>
</feature>
<dbReference type="InterPro" id="IPR013159">
    <property type="entry name" value="DnaA_C"/>
</dbReference>
<feature type="domain" description="Chromosomal replication initiator DnaA C-terminal" evidence="13">
    <location>
        <begin position="389"/>
        <end position="458"/>
    </location>
</feature>
<dbReference type="NCBIfam" id="TIGR00362">
    <property type="entry name" value="DnaA"/>
    <property type="match status" value="1"/>
</dbReference>
<evidence type="ECO:0000256" key="10">
    <source>
        <dbReference type="RuleBase" id="RU000577"/>
    </source>
</evidence>
<dbReference type="GO" id="GO:0005886">
    <property type="term" value="C:plasma membrane"/>
    <property type="evidence" value="ECO:0007669"/>
    <property type="project" value="TreeGrafter"/>
</dbReference>
<dbReference type="GO" id="GO:0003688">
    <property type="term" value="F:DNA replication origin binding"/>
    <property type="evidence" value="ECO:0007669"/>
    <property type="project" value="UniProtKB-UniRule"/>
</dbReference>
<dbReference type="SUPFAM" id="SSF48295">
    <property type="entry name" value="TrpR-like"/>
    <property type="match status" value="1"/>
</dbReference>
<organism evidence="14 15">
    <name type="scientific">Phycisphaera mikurensis (strain NBRC 102666 / KCTC 22515 / FYK2301M01)</name>
    <dbReference type="NCBI Taxonomy" id="1142394"/>
    <lineage>
        <taxon>Bacteria</taxon>
        <taxon>Pseudomonadati</taxon>
        <taxon>Planctomycetota</taxon>
        <taxon>Phycisphaerae</taxon>
        <taxon>Phycisphaerales</taxon>
        <taxon>Phycisphaeraceae</taxon>
        <taxon>Phycisphaera</taxon>
    </lineage>
</organism>
<feature type="binding site" evidence="8">
    <location>
        <position position="191"/>
    </location>
    <ligand>
        <name>ATP</name>
        <dbReference type="ChEBI" id="CHEBI:30616"/>
    </ligand>
</feature>
<dbReference type="GO" id="GO:0006270">
    <property type="term" value="P:DNA replication initiation"/>
    <property type="evidence" value="ECO:0007669"/>
    <property type="project" value="UniProtKB-UniRule"/>
</dbReference>
<dbReference type="HOGENOM" id="CLU_026910_2_0_0"/>
<dbReference type="STRING" id="1142394.PSMK_00010"/>
<dbReference type="InterPro" id="IPR018312">
    <property type="entry name" value="Chromosome_initiator_DnaA_CS"/>
</dbReference>
<dbReference type="FunFam" id="3.40.50.300:FF:000668">
    <property type="entry name" value="Chromosomal replication initiator protein DnaA"/>
    <property type="match status" value="1"/>
</dbReference>
<feature type="binding site" evidence="8">
    <location>
        <position position="192"/>
    </location>
    <ligand>
        <name>ATP</name>
        <dbReference type="ChEBI" id="CHEBI:30616"/>
    </ligand>
</feature>
<evidence type="ECO:0000256" key="5">
    <source>
        <dbReference type="ARBA" id="ARBA00022840"/>
    </source>
</evidence>
<dbReference type="Pfam" id="PF00308">
    <property type="entry name" value="Bac_DnaA"/>
    <property type="match status" value="1"/>
</dbReference>
<sequence length="481" mass="53548">MNEYLWDKHAPICRQWFSDLHLHRLEQGLLEIRTGTAIQRNYLQNRCLEPFTEAAQQTTGQLIAVRFVHGPPRTIEPEPEPEPTPQPAVEPAVVSLPLPRTSTDDVRKLAAERSAAAREAEEAAFAGGPTPEQLGGGAELDDGLILSPDHTFDQFVAGPNNELALALCQSVAEAPATAYNPLFIHGGVGLGKTHLLQAICLQILEARPAFKIVFVSCEKFTNQFLECVRNGRWAQFRLHYREADMLVIDDVHFLAEKERSQEEFFHTFNELHGQKKQIVLSSDAAPSEIPGLTDRLISRFNWGVVAPVGAPSYETRIAILEAKAELRGLGVPRTVLEYMARRIDTNARELEGAITTLQAHAHVAKRPIDLELARRAMGDPNVVTSGRVTLGRIVDVVCKFYSVKQSELQSKRRHKSIAEPRQVCMFIARQRTDLSLEDIGGHFGGRDHTTVMHSVQKITKKVAEDEVFAAQILKMTEDSQA</sequence>
<feature type="region of interest" description="Domain I, interacts with DnaA modulators" evidence="8">
    <location>
        <begin position="1"/>
        <end position="85"/>
    </location>
</feature>
<dbReference type="InterPro" id="IPR003593">
    <property type="entry name" value="AAA+_ATPase"/>
</dbReference>
<evidence type="ECO:0000256" key="3">
    <source>
        <dbReference type="ARBA" id="ARBA00022705"/>
    </source>
</evidence>
<keyword evidence="4 8" id="KW-0547">Nucleotide-binding</keyword>
<name>I0IA72_PHYMF</name>
<dbReference type="Gene3D" id="1.10.8.60">
    <property type="match status" value="1"/>
</dbReference>
<dbReference type="SMART" id="SM00382">
    <property type="entry name" value="AAA"/>
    <property type="match status" value="1"/>
</dbReference>
<dbReference type="InterPro" id="IPR020591">
    <property type="entry name" value="Chromosome_initiator_DnaA-like"/>
</dbReference>
<feature type="binding site" evidence="8">
    <location>
        <position position="193"/>
    </location>
    <ligand>
        <name>ATP</name>
        <dbReference type="ChEBI" id="CHEBI:30616"/>
    </ligand>
</feature>
<dbReference type="PANTHER" id="PTHR30050">
    <property type="entry name" value="CHROMOSOMAL REPLICATION INITIATOR PROTEIN DNAA"/>
    <property type="match status" value="1"/>
</dbReference>
<dbReference type="Gene3D" id="1.10.1750.10">
    <property type="match status" value="1"/>
</dbReference>
<dbReference type="GO" id="GO:0006275">
    <property type="term" value="P:regulation of DNA replication"/>
    <property type="evidence" value="ECO:0007669"/>
    <property type="project" value="UniProtKB-UniRule"/>
</dbReference>
<keyword evidence="2 8" id="KW-0963">Cytoplasm</keyword>
<dbReference type="EMBL" id="AP012338">
    <property type="protein sequence ID" value="BAM02160.1"/>
    <property type="molecule type" value="Genomic_DNA"/>
</dbReference>
<dbReference type="GO" id="GO:0005524">
    <property type="term" value="F:ATP binding"/>
    <property type="evidence" value="ECO:0007669"/>
    <property type="project" value="UniProtKB-UniRule"/>
</dbReference>
<dbReference type="Proteomes" id="UP000007881">
    <property type="component" value="Chromosome"/>
</dbReference>
<evidence type="ECO:0000256" key="7">
    <source>
        <dbReference type="ARBA" id="ARBA00023125"/>
    </source>
</evidence>
<dbReference type="GO" id="GO:0008289">
    <property type="term" value="F:lipid binding"/>
    <property type="evidence" value="ECO:0007669"/>
    <property type="project" value="UniProtKB-KW"/>
</dbReference>
<keyword evidence="3 8" id="KW-0235">DNA replication</keyword>
<dbReference type="Pfam" id="PF08299">
    <property type="entry name" value="Bac_DnaA_C"/>
    <property type="match status" value="1"/>
</dbReference>
<dbReference type="HAMAP" id="MF_00377">
    <property type="entry name" value="DnaA_bact"/>
    <property type="match status" value="1"/>
</dbReference>
<evidence type="ECO:0000256" key="9">
    <source>
        <dbReference type="NCBIfam" id="TIGR00362"/>
    </source>
</evidence>
<dbReference type="KEGG" id="phm:PSMK_00010"/>
<dbReference type="InterPro" id="IPR001957">
    <property type="entry name" value="Chromosome_initiator_DnaA"/>
</dbReference>
<dbReference type="CDD" id="cd06571">
    <property type="entry name" value="Bac_DnaA_C"/>
    <property type="match status" value="1"/>
</dbReference>
<dbReference type="GO" id="GO:0005737">
    <property type="term" value="C:cytoplasm"/>
    <property type="evidence" value="ECO:0007669"/>
    <property type="project" value="UniProtKB-SubCell"/>
</dbReference>
<feature type="binding site" evidence="8">
    <location>
        <position position="189"/>
    </location>
    <ligand>
        <name>ATP</name>
        <dbReference type="ChEBI" id="CHEBI:30616"/>
    </ligand>
</feature>
<dbReference type="InterPro" id="IPR010921">
    <property type="entry name" value="Trp_repressor/repl_initiator"/>
</dbReference>
<comment type="subcellular location">
    <subcellularLocation>
        <location evidence="8">Cytoplasm</location>
    </subcellularLocation>
</comment>
<proteinExistence type="inferred from homology"/>
<evidence type="ECO:0000259" key="13">
    <source>
        <dbReference type="SMART" id="SM00760"/>
    </source>
</evidence>
<keyword evidence="15" id="KW-1185">Reference proteome</keyword>
<evidence type="ECO:0000256" key="6">
    <source>
        <dbReference type="ARBA" id="ARBA00023121"/>
    </source>
</evidence>
<comment type="subunit">
    <text evidence="8">Oligomerizes as a right-handed, spiral filament on DNA at oriC.</text>
</comment>
<keyword evidence="7 8" id="KW-0238">DNA-binding</keyword>
<evidence type="ECO:0000256" key="1">
    <source>
        <dbReference type="ARBA" id="ARBA00006583"/>
    </source>
</evidence>
<evidence type="ECO:0000256" key="11">
    <source>
        <dbReference type="RuleBase" id="RU004227"/>
    </source>
</evidence>
<dbReference type="AlphaFoldDB" id="I0IA72"/>
<protein>
    <recommendedName>
        <fullName evidence="8 9">Chromosomal replication initiator protein DnaA</fullName>
    </recommendedName>
</protein>
<keyword evidence="5 8" id="KW-0067">ATP-binding</keyword>
<dbReference type="PRINTS" id="PR00051">
    <property type="entry name" value="DNAA"/>
</dbReference>
<dbReference type="Gene3D" id="3.40.50.300">
    <property type="entry name" value="P-loop containing nucleotide triphosphate hydrolases"/>
    <property type="match status" value="1"/>
</dbReference>
<evidence type="ECO:0000259" key="12">
    <source>
        <dbReference type="SMART" id="SM00382"/>
    </source>
</evidence>
<dbReference type="SUPFAM" id="SSF52540">
    <property type="entry name" value="P-loop containing nucleoside triphosphate hydrolases"/>
    <property type="match status" value="1"/>
</dbReference>
<dbReference type="InterPro" id="IPR027417">
    <property type="entry name" value="P-loop_NTPase"/>
</dbReference>
<feature type="region of interest" description="Domain IV, binds dsDNA" evidence="8">
    <location>
        <begin position="362"/>
        <end position="481"/>
    </location>
</feature>
<comment type="caution">
    <text evidence="8">Lacks conserved residue(s) required for the propagation of feature annotation.</text>
</comment>
<dbReference type="PATRIC" id="fig|1142394.8.peg.1"/>
<evidence type="ECO:0000256" key="2">
    <source>
        <dbReference type="ARBA" id="ARBA00022490"/>
    </source>
</evidence>
<dbReference type="eggNOG" id="COG0593">
    <property type="taxonomic scope" value="Bacteria"/>
</dbReference>
<evidence type="ECO:0000256" key="8">
    <source>
        <dbReference type="HAMAP-Rule" id="MF_00377"/>
    </source>
</evidence>
<dbReference type="InterPro" id="IPR013317">
    <property type="entry name" value="DnaA_dom"/>
</dbReference>
<gene>
    <name evidence="8 14" type="primary">dnaA</name>
    <name evidence="14" type="ordered locus">PSMK_00010</name>
</gene>
<evidence type="ECO:0000256" key="4">
    <source>
        <dbReference type="ARBA" id="ARBA00022741"/>
    </source>
</evidence>
<keyword evidence="6 8" id="KW-0446">Lipid-binding</keyword>
<comment type="function">
    <text evidence="8 10">Plays an essential role in the initiation and regulation of chromosomal replication. ATP-DnaA binds to the origin of replication (oriC) to initiate formation of the DNA replication initiation complex once per cell cycle. Binds the DnaA box (a 9 base pair repeat at the origin) and separates the double-stranded (ds)DNA. Forms a right-handed helical filament on oriC DNA; dsDNA binds to the exterior of the filament while single-stranded (ss)DNA is stabiized in the filament's interior. The ATP-DnaA-oriC complex binds and stabilizes one strand of the AT-rich DNA unwinding element (DUE), permitting loading of DNA polymerase. After initiation quickly degrades to an ADP-DnaA complex that is not apt for DNA replication. Binds acidic phospholipids.</text>
</comment>
<comment type="domain">
    <text evidence="8">Domain I is involved in oligomerization and binding regulators, domain II is flexibile and of varying length in different bacteria, domain III forms the AAA+ region, while domain IV binds dsDNA.</text>
</comment>
<dbReference type="PANTHER" id="PTHR30050:SF2">
    <property type="entry name" value="CHROMOSOMAL REPLICATION INITIATOR PROTEIN DNAA"/>
    <property type="match status" value="1"/>
</dbReference>
<comment type="similarity">
    <text evidence="1 8 11">Belongs to the DnaA family.</text>
</comment>
<evidence type="ECO:0000313" key="14">
    <source>
        <dbReference type="EMBL" id="BAM02160.1"/>
    </source>
</evidence>
<reference evidence="14 15" key="1">
    <citation type="submission" date="2012-02" db="EMBL/GenBank/DDBJ databases">
        <title>Complete genome sequence of Phycisphaera mikurensis NBRC 102666.</title>
        <authorList>
            <person name="Ankai A."/>
            <person name="Hosoyama A."/>
            <person name="Terui Y."/>
            <person name="Sekine M."/>
            <person name="Fukai R."/>
            <person name="Kato Y."/>
            <person name="Nakamura S."/>
            <person name="Yamada-Narita S."/>
            <person name="Kawakoshi A."/>
            <person name="Fukunaga Y."/>
            <person name="Yamazaki S."/>
            <person name="Fujita N."/>
        </authorList>
    </citation>
    <scope>NUCLEOTIDE SEQUENCE [LARGE SCALE GENOMIC DNA]</scope>
    <source>
        <strain evidence="15">NBRC 102666 / KCTC 22515 / FYK2301M01</strain>
    </source>
</reference>
<accession>I0IA72</accession>
<dbReference type="PROSITE" id="PS01008">
    <property type="entry name" value="DNAA"/>
    <property type="match status" value="1"/>
</dbReference>
<feature type="region of interest" description="Domain III, AAA+ region" evidence="8">
    <location>
        <begin position="145"/>
        <end position="361"/>
    </location>
</feature>
<dbReference type="SMART" id="SM00760">
    <property type="entry name" value="Bac_DnaA_C"/>
    <property type="match status" value="1"/>
</dbReference>